<proteinExistence type="predicted"/>
<protein>
    <submittedName>
        <fullName evidence="1">Uncharacterized protein</fullName>
    </submittedName>
</protein>
<dbReference type="HOGENOM" id="CLU_2284919_0_0_2"/>
<dbReference type="AlphaFoldDB" id="F3KMB9"/>
<dbReference type="Proteomes" id="UP000004348">
    <property type="component" value="Chromosome"/>
</dbReference>
<accession>F3KMB9</accession>
<organism evidence="1">
    <name type="scientific">Candidatus Nitrosarchaeum limnium SFB1</name>
    <dbReference type="NCBI Taxonomy" id="886738"/>
    <lineage>
        <taxon>Archaea</taxon>
        <taxon>Nitrososphaerota</taxon>
        <taxon>Nitrososphaeria</taxon>
        <taxon>Nitrosopumilales</taxon>
        <taxon>Nitrosopumilaceae</taxon>
        <taxon>Nitrosarchaeum</taxon>
    </lineage>
</organism>
<dbReference type="EMBL" id="AEGP01000062">
    <property type="protein sequence ID" value="EGG41508.1"/>
    <property type="molecule type" value="Genomic_DNA"/>
</dbReference>
<sequence length="101" mass="11578">MYVDRIHAEVLYGISKSSIKAGIAGRSIVSPYIAINPKQLSVPSMSHAERLIFSFSTVNFVVSHSRFTSLKYFYYSHLLQLKILFLIHKMSIQISKHFKLT</sequence>
<gene>
    <name evidence="1" type="ORF">Nlim_1668</name>
</gene>
<evidence type="ECO:0000313" key="1">
    <source>
        <dbReference type="EMBL" id="EGG41508.1"/>
    </source>
</evidence>
<reference evidence="1" key="1">
    <citation type="journal article" date="2011" name="PLoS ONE">
        <title>Genome of a low-salinity ammonia-oxidizing archaeon determined by single-cell and metagenomic analysis.</title>
        <authorList>
            <person name="Blainey P.C."/>
            <person name="Mosier A.C."/>
            <person name="Potanina A."/>
            <person name="Francis C.A."/>
            <person name="Quake S.R."/>
        </authorList>
    </citation>
    <scope>NUCLEOTIDE SEQUENCE [LARGE SCALE GENOMIC DNA]</scope>
    <source>
        <strain evidence="1">SFB1</strain>
    </source>
</reference>
<name>F3KMB9_9ARCH</name>
<comment type="caution">
    <text evidence="1">The sequence shown here is derived from an EMBL/GenBank/DDBJ whole genome shotgun (WGS) entry which is preliminary data.</text>
</comment>